<dbReference type="Proteomes" id="UP001162060">
    <property type="component" value="Unassembled WGS sequence"/>
</dbReference>
<dbReference type="AlphaFoldDB" id="A0AAV1US41"/>
<evidence type="ECO:0000259" key="1">
    <source>
        <dbReference type="PROSITE" id="PS50076"/>
    </source>
</evidence>
<sequence length="173" mass="19740">MLFRNDLLRYAMTRPRQQRSISRLYSSRIVPVTPKVTEKKDHSSVSTPPALQRQQLEFCCMLCGWDVACGTCPFSWYDFNPKKFRSKRRGRNGDADGSAFAARAGDIQHALEVLGIQMSSNGHGRTLPTQKQVKAAFRVKALEWHPDCNRDPQAQTRFPEILRAYELLLHCAS</sequence>
<dbReference type="SMART" id="SM00271">
    <property type="entry name" value="DnaJ"/>
    <property type="match status" value="1"/>
</dbReference>
<feature type="domain" description="J" evidence="1">
    <location>
        <begin position="109"/>
        <end position="173"/>
    </location>
</feature>
<dbReference type="Pfam" id="PF00226">
    <property type="entry name" value="DnaJ"/>
    <property type="match status" value="1"/>
</dbReference>
<organism evidence="2 3">
    <name type="scientific">Peronospora matthiolae</name>
    <dbReference type="NCBI Taxonomy" id="2874970"/>
    <lineage>
        <taxon>Eukaryota</taxon>
        <taxon>Sar</taxon>
        <taxon>Stramenopiles</taxon>
        <taxon>Oomycota</taxon>
        <taxon>Peronosporomycetes</taxon>
        <taxon>Peronosporales</taxon>
        <taxon>Peronosporaceae</taxon>
        <taxon>Peronospora</taxon>
    </lineage>
</organism>
<proteinExistence type="predicted"/>
<protein>
    <recommendedName>
        <fullName evidence="1">J domain-containing protein</fullName>
    </recommendedName>
</protein>
<dbReference type="PROSITE" id="PS50076">
    <property type="entry name" value="DNAJ_2"/>
    <property type="match status" value="1"/>
</dbReference>
<evidence type="ECO:0000313" key="3">
    <source>
        <dbReference type="Proteomes" id="UP001162060"/>
    </source>
</evidence>
<dbReference type="Gene3D" id="1.10.287.110">
    <property type="entry name" value="DnaJ domain"/>
    <property type="match status" value="1"/>
</dbReference>
<reference evidence="2" key="1">
    <citation type="submission" date="2024-01" db="EMBL/GenBank/DDBJ databases">
        <authorList>
            <person name="Webb A."/>
        </authorList>
    </citation>
    <scope>NUCLEOTIDE SEQUENCE</scope>
    <source>
        <strain evidence="2">Pm1</strain>
    </source>
</reference>
<name>A0AAV1US41_9STRA</name>
<dbReference type="EMBL" id="CAKLBY020000224">
    <property type="protein sequence ID" value="CAK7936397.1"/>
    <property type="molecule type" value="Genomic_DNA"/>
</dbReference>
<accession>A0AAV1US41</accession>
<gene>
    <name evidence="2" type="ORF">PM001_LOCUS21547</name>
</gene>
<dbReference type="SUPFAM" id="SSF46565">
    <property type="entry name" value="Chaperone J-domain"/>
    <property type="match status" value="1"/>
</dbReference>
<comment type="caution">
    <text evidence="2">The sequence shown here is derived from an EMBL/GenBank/DDBJ whole genome shotgun (WGS) entry which is preliminary data.</text>
</comment>
<evidence type="ECO:0000313" key="2">
    <source>
        <dbReference type="EMBL" id="CAK7936397.1"/>
    </source>
</evidence>
<dbReference type="InterPro" id="IPR036869">
    <property type="entry name" value="J_dom_sf"/>
</dbReference>
<dbReference type="InterPro" id="IPR001623">
    <property type="entry name" value="DnaJ_domain"/>
</dbReference>
<dbReference type="CDD" id="cd06257">
    <property type="entry name" value="DnaJ"/>
    <property type="match status" value="1"/>
</dbReference>